<feature type="region of interest" description="Disordered" evidence="1">
    <location>
        <begin position="2193"/>
        <end position="2212"/>
    </location>
</feature>
<feature type="compositionally biased region" description="Acidic residues" evidence="1">
    <location>
        <begin position="12"/>
        <end position="22"/>
    </location>
</feature>
<evidence type="ECO:0000313" key="2">
    <source>
        <dbReference type="EMBL" id="KAL2276902.1"/>
    </source>
</evidence>
<dbReference type="EMBL" id="JBAWTH010000106">
    <property type="protein sequence ID" value="KAL2276902.1"/>
    <property type="molecule type" value="Genomic_DNA"/>
</dbReference>
<evidence type="ECO:0000313" key="3">
    <source>
        <dbReference type="Proteomes" id="UP001600888"/>
    </source>
</evidence>
<feature type="compositionally biased region" description="Basic residues" evidence="1">
    <location>
        <begin position="597"/>
        <end position="613"/>
    </location>
</feature>
<feature type="compositionally biased region" description="Low complexity" evidence="1">
    <location>
        <begin position="559"/>
        <end position="569"/>
    </location>
</feature>
<evidence type="ECO:0008006" key="4">
    <source>
        <dbReference type="Google" id="ProtNLM"/>
    </source>
</evidence>
<dbReference type="PANTHER" id="PTHR28122">
    <property type="entry name" value="E3 UBIQUITIN-PROTEIN LIGASE SUBSTRATE RECEPTOR MMS22"/>
    <property type="match status" value="1"/>
</dbReference>
<name>A0ABR4E3A7_9PEZI</name>
<dbReference type="InterPro" id="IPR019021">
    <property type="entry name" value="Mms22"/>
</dbReference>
<feature type="region of interest" description="Disordered" evidence="1">
    <location>
        <begin position="593"/>
        <end position="668"/>
    </location>
</feature>
<reference evidence="2 3" key="1">
    <citation type="submission" date="2024-03" db="EMBL/GenBank/DDBJ databases">
        <title>A high-quality draft genome sequence of Diaporthe vaccinii, a causative agent of upright dieback and viscid rot disease in cranberry plants.</title>
        <authorList>
            <person name="Sarrasin M."/>
            <person name="Lang B.F."/>
            <person name="Burger G."/>
        </authorList>
    </citation>
    <scope>NUCLEOTIDE SEQUENCE [LARGE SCALE GENOMIC DNA]</scope>
    <source>
        <strain evidence="2 3">IS7</strain>
    </source>
</reference>
<keyword evidence="3" id="KW-1185">Reference proteome</keyword>
<dbReference type="PANTHER" id="PTHR28122:SF1">
    <property type="entry name" value="E3 UBIQUITIN-PROTEIN LIGASE SUBSTRATE RECEPTOR MMS22"/>
    <property type="match status" value="1"/>
</dbReference>
<dbReference type="Proteomes" id="UP001600888">
    <property type="component" value="Unassembled WGS sequence"/>
</dbReference>
<feature type="compositionally biased region" description="Basic and acidic residues" evidence="1">
    <location>
        <begin position="111"/>
        <end position="126"/>
    </location>
</feature>
<protein>
    <recommendedName>
        <fullName evidence="4">Mus7/MMS22 family protein</fullName>
    </recommendedName>
</protein>
<feature type="compositionally biased region" description="Polar residues" evidence="1">
    <location>
        <begin position="736"/>
        <end position="745"/>
    </location>
</feature>
<feature type="region of interest" description="Disordered" evidence="1">
    <location>
        <begin position="501"/>
        <end position="523"/>
    </location>
</feature>
<feature type="compositionally biased region" description="Acidic residues" evidence="1">
    <location>
        <begin position="453"/>
        <end position="462"/>
    </location>
</feature>
<feature type="region of interest" description="Disordered" evidence="1">
    <location>
        <begin position="252"/>
        <end position="479"/>
    </location>
</feature>
<feature type="compositionally biased region" description="Polar residues" evidence="1">
    <location>
        <begin position="127"/>
        <end position="136"/>
    </location>
</feature>
<feature type="compositionally biased region" description="Basic and acidic residues" evidence="1">
    <location>
        <begin position="796"/>
        <end position="808"/>
    </location>
</feature>
<feature type="compositionally biased region" description="Polar residues" evidence="1">
    <location>
        <begin position="252"/>
        <end position="273"/>
    </location>
</feature>
<sequence length="2222" mass="247885">MGNWKELGVVPDSDDESFDSDESLPPPAQYSPPKPPLEKRHDDIWEFPGSSEPLDSQQETTPASLLHKRTPDKPSEPPSTASADLGAEAQDAPYRGQRDAPSSSLTAGGDVADHRTRGKDTQDKLESSSGVQNIPTTIPPERDEISSSVVQILAPSANLFPGSSLKPGREAPIPGGHREANHNSQPPNQLQSTRIRRDRPVESSPRAGRSLRPRKPIQEHPYLLENAQYSRFMKSHGVKPIHIALQEQNLSKSLDENVSQEQDYTGGESQPTSGGPGEESQGLRTNTFSYSLDDDVDELALSPSPRTSSPRRQPQTSSEHGRSQQTDDTSINGDEEFPDIKDLALKPAKPVKPSKRPTPSRSTTSRKRLKSRHEMLGQLPPPVHVDDDWDIPPSPGPLRVDPSLADSPTPDVSPRPFSQSIDDPFASPSLQRLSNGADVENWSELVDLTNDLEGGEDEGASELEDRSSGSDSDIIQRTGKRIKGVLPASWLRLDQQTSKTVQKGVLRRPTSPRSLDGRQRGVATVRHAKATVASNFLEDFDDDEEEEREKDVPGQTVDLSHGLGHGLSSPSNELEGIDDNLSVIEEDYVDWMLPGGKRNRTSRGIPSKKRKSAQQRLFKGEQRYRQPKISNSLHRSSRSSSGAVKSSHPKTIAKKSTQKTRAASPPALGIADVVEPSAPRFIRIAARAASRRQDLGRSKPNNKAINLGTRKDNVEVHSILRDWTVGNIKQKALHRQPTSGLSRTGQDLRRPRRPLGQLSSNITKHSRPRAGISFRKPEKMTRQVSLNDFMVTSKAAAEEPRPEYDSTRRTAPGRTQSHNQGDDYLSRPAQLEADVLHGEENTAFTARKKMLDLVFRKTRKEILAPTFRLQRCPSDEAQPVKNQNEVDCSEHSILGLGQHKDRISKTTKARFRKQIAPKRLDLDAPQFRHANDPLLPYEAHVNEECLEAPRQEQGKIVGLGPYGTQYTHHFDIFPLPEDVFFHQSTLIGNGTLKKALDCQFLDDITRPRSVTSFNLADHYFHWGLWTDTTSSELGLLFDLLSEQLSTTNVTDAEQSCSQAVNCADHVLHYILHSVCVEDRTHLGSCAQRLSELLSAFSGLARSFAPERQSRTFLEVNTRFVICALVLLRICQSNTELSSTAIQVEESMKQFSRAIIKKLFEIGTSGIRATYDDLQHLSARERGIRSDNSTMIYWVVVIKVLDSAHIPRAGFWDFTCSLMGTPDLLESCNAQQFESLWRDIFTLVPLQDFDDTGIVDKSLRHTDLGQGSQGWGLPQKLLKRVFESCQNNPKQSPSFNEYCRALLGRCHRLIDQWGWYKCSGIVGTIFDFFGQQNLSNLRNEEVNKSPPFLENLCGRPSLSVDAKDRCFHIFLKMLALAIQAMRKRGLSNDIRNLIARTLPNHDRQYSKEQTIHAHDLAALRNHHDLLCTLFWAAPPEERPAVHLIEKLVSPGSSHKEAVLVNLRAWRQLAIFVVSSGGTVDVYGPLMKWQNHVFEQVLEQYHLAAREIQRQFMSMPSETRKDIGQQMVDSFVSANQTAAQDVLHFSVTASLVVMKNCPSLASAMFSFNTVQFRKALTNASTDGKDLDFRVLQDCFETVELFLGRLEKLGDVLKEESDDSLSSSTDNREYADAVELLDEKVVQAFFIAVRQVLSSSVSDRGSYHDAVSIIRDKAITLSGRIASMFINGGKRSMKHFFSIGKYGLFENVPQDLSLDKRIYLPLFVATLLKNHVFDFSSIGCSHFDIWLLALVKPFRALKYEMHLAETLKMLDLGYVRRAVVIDGMRPNYRTNCDFFACAVSHMRQEIQQSDPARRMPLRAKYEKLLKLVMQQMRLDITSLDLNSDQHKDYTSFIREIVALIQSHGTGISPVDSFYLQASAEFSPATEDPKLHSAVIVGYGLRMGEGDTTAGPQLFSFLYNHFKRFMADGQLDAESKIIENGMTNDNILAFALGRMMPAITLTACRNPEVWPLLGVYSKALGGLFGRSPSPREIPEKCIDHSISLLETILGYLGSLKEQSTLETAISPPQVRLFAQMMEICHAIRPNLICWLLQPSLDPAKRLQGCIDKITRISRQATAYLDEVRGSQGREMPLPRVIVGQLLTGLVDTATSPSVLSGTDGQVTNFAQRLQHEVQSCWTITDVANTATVSATASTQLGSQPGQKVRYDLDTRAGELLSELHDQLKKWTQAMGACEGDGRGRRFRQAGRPGRAGKGQRGRSWCSTSCL</sequence>
<feature type="region of interest" description="Disordered" evidence="1">
    <location>
        <begin position="732"/>
        <end position="770"/>
    </location>
</feature>
<dbReference type="Pfam" id="PF09462">
    <property type="entry name" value="Mus7"/>
    <property type="match status" value="1"/>
</dbReference>
<feature type="compositionally biased region" description="Polar residues" evidence="1">
    <location>
        <begin position="182"/>
        <end position="193"/>
    </location>
</feature>
<feature type="compositionally biased region" description="Basic residues" evidence="1">
    <location>
        <begin position="647"/>
        <end position="658"/>
    </location>
</feature>
<feature type="compositionally biased region" description="Acidic residues" evidence="1">
    <location>
        <begin position="538"/>
        <end position="548"/>
    </location>
</feature>
<feature type="compositionally biased region" description="Low complexity" evidence="1">
    <location>
        <begin position="630"/>
        <end position="646"/>
    </location>
</feature>
<feature type="compositionally biased region" description="Polar residues" evidence="1">
    <location>
        <begin position="323"/>
        <end position="332"/>
    </location>
</feature>
<feature type="compositionally biased region" description="Polar residues" evidence="1">
    <location>
        <begin position="53"/>
        <end position="63"/>
    </location>
</feature>
<accession>A0ABR4E3A7</accession>
<feature type="compositionally biased region" description="Pro residues" evidence="1">
    <location>
        <begin position="24"/>
        <end position="35"/>
    </location>
</feature>
<feature type="region of interest" description="Disordered" evidence="1">
    <location>
        <begin position="792"/>
        <end position="824"/>
    </location>
</feature>
<comment type="caution">
    <text evidence="2">The sequence shown here is derived from an EMBL/GenBank/DDBJ whole genome shotgun (WGS) entry which is preliminary data.</text>
</comment>
<feature type="region of interest" description="Disordered" evidence="1">
    <location>
        <begin position="536"/>
        <end position="575"/>
    </location>
</feature>
<proteinExistence type="predicted"/>
<feature type="region of interest" description="Disordered" evidence="1">
    <location>
        <begin position="1"/>
        <end position="221"/>
    </location>
</feature>
<feature type="compositionally biased region" description="Low complexity" evidence="1">
    <location>
        <begin position="302"/>
        <end position="318"/>
    </location>
</feature>
<gene>
    <name evidence="2" type="ORF">FJTKL_00370</name>
</gene>
<evidence type="ECO:0000256" key="1">
    <source>
        <dbReference type="SAM" id="MobiDB-lite"/>
    </source>
</evidence>
<organism evidence="2 3">
    <name type="scientific">Diaporthe vaccinii</name>
    <dbReference type="NCBI Taxonomy" id="105482"/>
    <lineage>
        <taxon>Eukaryota</taxon>
        <taxon>Fungi</taxon>
        <taxon>Dikarya</taxon>
        <taxon>Ascomycota</taxon>
        <taxon>Pezizomycotina</taxon>
        <taxon>Sordariomycetes</taxon>
        <taxon>Sordariomycetidae</taxon>
        <taxon>Diaporthales</taxon>
        <taxon>Diaporthaceae</taxon>
        <taxon>Diaporthe</taxon>
        <taxon>Diaporthe eres species complex</taxon>
    </lineage>
</organism>